<dbReference type="Pfam" id="PF13692">
    <property type="entry name" value="Glyco_trans_1_4"/>
    <property type="match status" value="1"/>
</dbReference>
<dbReference type="Gene3D" id="3.40.50.2000">
    <property type="entry name" value="Glycogen Phosphorylase B"/>
    <property type="match status" value="2"/>
</dbReference>
<evidence type="ECO:0000313" key="5">
    <source>
        <dbReference type="Proteomes" id="UP000183940"/>
    </source>
</evidence>
<dbReference type="PANTHER" id="PTHR12526:SF510">
    <property type="entry name" value="D-INOSITOL 3-PHOSPHATE GLYCOSYLTRANSFERASE"/>
    <property type="match status" value="1"/>
</dbReference>
<evidence type="ECO:0000256" key="2">
    <source>
        <dbReference type="ARBA" id="ARBA00022679"/>
    </source>
</evidence>
<keyword evidence="2" id="KW-0808">Transferase</keyword>
<feature type="domain" description="Glycosyltransferase subfamily 4-like N-terminal" evidence="3">
    <location>
        <begin position="16"/>
        <end position="182"/>
    </location>
</feature>
<sequence length="391" mass="43903">MKILLTMHMPYLPPLGGANKTIRYLAEELALRKHSVVVIVPAFGDPPGGVTKDQFFNEQQKLSICSHLNQGAYIFSLNYVKVHAVADTINLSDYLNNEIQKFQPDYIIVTAEDTTQELLKTSLNLKKYPVICLAQTPSLLPFGSHSFYPDRQKISVLKQVDAFIVNSYFLSNYVRLWVDIQAIPIYLPAYGKPPFPNFANFEKGFITLVNPCDFKGISIFIKLANQFPDLKFAGVPTWGITDRELSLLQANSNVSILQPSSDINKILSKTRILLVPSLWLENIPLVIIEAMLRGIPVISSQVGGIEEINLGTGFILPVNPITKVTHGFKQNKTMIPVVPTQNIKPWSDAIIQLTSSRELYYSQSQLVRIRANNFIDSIKIENLENLLNSLD</sequence>
<evidence type="ECO:0000259" key="3">
    <source>
        <dbReference type="Pfam" id="PF13439"/>
    </source>
</evidence>
<keyword evidence="5" id="KW-1185">Reference proteome</keyword>
<reference evidence="4" key="1">
    <citation type="submission" date="2016-10" db="EMBL/GenBank/DDBJ databases">
        <title>CRISPR-Cas defence system in Roseofilum reptotaenium: evidence of a bacteriophage-cyanobacterium arms race in the coral black band disease.</title>
        <authorList>
            <person name="Buerger P."/>
            <person name="Wood-Charlson E.M."/>
            <person name="Weynberg K.D."/>
            <person name="Willis B."/>
            <person name="Van Oppen M.J."/>
        </authorList>
    </citation>
    <scope>NUCLEOTIDE SEQUENCE [LARGE SCALE GENOMIC DNA]</scope>
    <source>
        <strain evidence="4">AO1-A</strain>
    </source>
</reference>
<dbReference type="Pfam" id="PF13439">
    <property type="entry name" value="Glyco_transf_4"/>
    <property type="match status" value="1"/>
</dbReference>
<comment type="caution">
    <text evidence="4">The sequence shown here is derived from an EMBL/GenBank/DDBJ whole genome shotgun (WGS) entry which is preliminary data.</text>
</comment>
<dbReference type="EMBL" id="MLAW01000001">
    <property type="protein sequence ID" value="OJJ27587.1"/>
    <property type="molecule type" value="Genomic_DNA"/>
</dbReference>
<keyword evidence="1" id="KW-0328">Glycosyltransferase</keyword>
<evidence type="ECO:0000313" key="4">
    <source>
        <dbReference type="EMBL" id="OJJ27587.1"/>
    </source>
</evidence>
<protein>
    <recommendedName>
        <fullName evidence="3">Glycosyltransferase subfamily 4-like N-terminal domain-containing protein</fullName>
    </recommendedName>
</protein>
<dbReference type="STRING" id="1925591.BI308_01070"/>
<accession>A0A1L9QYB9</accession>
<dbReference type="AlphaFoldDB" id="A0A1L9QYB9"/>
<dbReference type="GO" id="GO:0016757">
    <property type="term" value="F:glycosyltransferase activity"/>
    <property type="evidence" value="ECO:0007669"/>
    <property type="project" value="UniProtKB-KW"/>
</dbReference>
<dbReference type="CDD" id="cd03801">
    <property type="entry name" value="GT4_PimA-like"/>
    <property type="match status" value="1"/>
</dbReference>
<evidence type="ECO:0000256" key="1">
    <source>
        <dbReference type="ARBA" id="ARBA00022676"/>
    </source>
</evidence>
<dbReference type="PANTHER" id="PTHR12526">
    <property type="entry name" value="GLYCOSYLTRANSFERASE"/>
    <property type="match status" value="1"/>
</dbReference>
<name>A0A1L9QYB9_9CYAN</name>
<dbReference type="SUPFAM" id="SSF53756">
    <property type="entry name" value="UDP-Glycosyltransferase/glycogen phosphorylase"/>
    <property type="match status" value="1"/>
</dbReference>
<dbReference type="Proteomes" id="UP000183940">
    <property type="component" value="Unassembled WGS sequence"/>
</dbReference>
<gene>
    <name evidence="4" type="ORF">BI308_01070</name>
</gene>
<organism evidence="4 5">
    <name type="scientific">Roseofilum reptotaenium AO1-A</name>
    <dbReference type="NCBI Taxonomy" id="1925591"/>
    <lineage>
        <taxon>Bacteria</taxon>
        <taxon>Bacillati</taxon>
        <taxon>Cyanobacteriota</taxon>
        <taxon>Cyanophyceae</taxon>
        <taxon>Desertifilales</taxon>
        <taxon>Desertifilaceae</taxon>
        <taxon>Roseofilum</taxon>
    </lineage>
</organism>
<proteinExistence type="predicted"/>
<dbReference type="InterPro" id="IPR028098">
    <property type="entry name" value="Glyco_trans_4-like_N"/>
</dbReference>